<dbReference type="RefSeq" id="WP_183618542.1">
    <property type="nucleotide sequence ID" value="NZ_CAJHAH010000002.1"/>
</dbReference>
<evidence type="ECO:0000313" key="1">
    <source>
        <dbReference type="EMBL" id="MBB3106120.1"/>
    </source>
</evidence>
<comment type="caution">
    <text evidence="1">The sequence shown here is derived from an EMBL/GenBank/DDBJ whole genome shotgun (WGS) entry which is preliminary data.</text>
</comment>
<proteinExistence type="predicted"/>
<evidence type="ECO:0000313" key="2">
    <source>
        <dbReference type="Proteomes" id="UP000588111"/>
    </source>
</evidence>
<gene>
    <name evidence="1" type="ORF">FHS24_000611</name>
</gene>
<dbReference type="EMBL" id="JACHXL010000001">
    <property type="protein sequence ID" value="MBB3106120.1"/>
    <property type="molecule type" value="Genomic_DNA"/>
</dbReference>
<dbReference type="AlphaFoldDB" id="A0A839TB15"/>
<name>A0A839TB15_9GAMM</name>
<keyword evidence="2" id="KW-1185">Reference proteome</keyword>
<reference evidence="1 2" key="1">
    <citation type="submission" date="2020-08" db="EMBL/GenBank/DDBJ databases">
        <title>Genomic Encyclopedia of Type Strains, Phase III (KMG-III): the genomes of soil and plant-associated and newly described type strains.</title>
        <authorList>
            <person name="Whitman W."/>
        </authorList>
    </citation>
    <scope>NUCLEOTIDE SEQUENCE [LARGE SCALE GENOMIC DNA]</scope>
    <source>
        <strain evidence="1 2">CECT 5885</strain>
    </source>
</reference>
<organism evidence="1 2">
    <name type="scientific">Psychrobacter luti</name>
    <dbReference type="NCBI Taxonomy" id="198481"/>
    <lineage>
        <taxon>Bacteria</taxon>
        <taxon>Pseudomonadati</taxon>
        <taxon>Pseudomonadota</taxon>
        <taxon>Gammaproteobacteria</taxon>
        <taxon>Moraxellales</taxon>
        <taxon>Moraxellaceae</taxon>
        <taxon>Psychrobacter</taxon>
    </lineage>
</organism>
<protein>
    <submittedName>
        <fullName evidence="1">Uncharacterized protein</fullName>
    </submittedName>
</protein>
<sequence>MPDLKRPMPIDTALIKALHYTDQIKPASQVAFDLAQQEQSLYRLRQRLLDTSNPVSPEQAYLALYDCLFRHVSIALLAQGYQLTARQPHQTLCRIVRQSAPDTQVQKMIGLRHALKKTTGSLDCERSIATLTKLLNDYDIRDAQACQTLCLLPIQSIVRSSVSS</sequence>
<accession>A0A839TB15</accession>
<dbReference type="Proteomes" id="UP000588111">
    <property type="component" value="Unassembled WGS sequence"/>
</dbReference>